<protein>
    <submittedName>
        <fullName evidence="2">Uncharacterized protein</fullName>
    </submittedName>
</protein>
<keyword evidence="1" id="KW-0732">Signal</keyword>
<gene>
    <name evidence="2" type="ORF">EUGRSUZ_C03562</name>
</gene>
<accession>A0A059CVF6</accession>
<evidence type="ECO:0000256" key="1">
    <source>
        <dbReference type="SAM" id="SignalP"/>
    </source>
</evidence>
<feature type="signal peptide" evidence="1">
    <location>
        <begin position="1"/>
        <end position="25"/>
    </location>
</feature>
<reference evidence="2" key="1">
    <citation type="submission" date="2013-07" db="EMBL/GenBank/DDBJ databases">
        <title>The genome of Eucalyptus grandis.</title>
        <authorList>
            <person name="Schmutz J."/>
            <person name="Hayes R."/>
            <person name="Myburg A."/>
            <person name="Tuskan G."/>
            <person name="Grattapaglia D."/>
            <person name="Rokhsar D.S."/>
        </authorList>
    </citation>
    <scope>NUCLEOTIDE SEQUENCE</scope>
    <source>
        <tissue evidence="2">Leaf extractions</tissue>
    </source>
</reference>
<sequence>MSKRISPLSLFLLSASLNGVEVGDANHGTDDGAEHNPTGHDAEQEVLEGGREPGPGCLALTSNFPLLFDPGIGFVDLTGNGLKKLSEFGIFFCPAKANGIAIETAEVEAIVLPKSHLTLPLSLSSFSRFGLCKY</sequence>
<name>A0A059CVF6_EUCGR</name>
<proteinExistence type="predicted"/>
<dbReference type="Gramene" id="KCW82171">
    <property type="protein sequence ID" value="KCW82171"/>
    <property type="gene ID" value="EUGRSUZ_C03562"/>
</dbReference>
<dbReference type="InParanoid" id="A0A059CVF6"/>
<feature type="chain" id="PRO_5001575595" evidence="1">
    <location>
        <begin position="26"/>
        <end position="134"/>
    </location>
</feature>
<dbReference type="EMBL" id="KK198755">
    <property type="protein sequence ID" value="KCW82171.1"/>
    <property type="molecule type" value="Genomic_DNA"/>
</dbReference>
<dbReference type="AlphaFoldDB" id="A0A059CVF6"/>
<organism evidence="2">
    <name type="scientific">Eucalyptus grandis</name>
    <name type="common">Flooded gum</name>
    <dbReference type="NCBI Taxonomy" id="71139"/>
    <lineage>
        <taxon>Eukaryota</taxon>
        <taxon>Viridiplantae</taxon>
        <taxon>Streptophyta</taxon>
        <taxon>Embryophyta</taxon>
        <taxon>Tracheophyta</taxon>
        <taxon>Spermatophyta</taxon>
        <taxon>Magnoliopsida</taxon>
        <taxon>eudicotyledons</taxon>
        <taxon>Gunneridae</taxon>
        <taxon>Pentapetalae</taxon>
        <taxon>rosids</taxon>
        <taxon>malvids</taxon>
        <taxon>Myrtales</taxon>
        <taxon>Myrtaceae</taxon>
        <taxon>Myrtoideae</taxon>
        <taxon>Eucalypteae</taxon>
        <taxon>Eucalyptus</taxon>
    </lineage>
</organism>
<evidence type="ECO:0000313" key="2">
    <source>
        <dbReference type="EMBL" id="KCW82171.1"/>
    </source>
</evidence>